<proteinExistence type="inferred from homology"/>
<keyword evidence="10" id="KW-1185">Reference proteome</keyword>
<dbReference type="GO" id="GO:0098797">
    <property type="term" value="C:plasma membrane protein complex"/>
    <property type="evidence" value="ECO:0007669"/>
    <property type="project" value="TreeGrafter"/>
</dbReference>
<dbReference type="InterPro" id="IPR003838">
    <property type="entry name" value="ABC3_permease_C"/>
</dbReference>
<dbReference type="GO" id="GO:0044874">
    <property type="term" value="P:lipoprotein localization to outer membrane"/>
    <property type="evidence" value="ECO:0007669"/>
    <property type="project" value="TreeGrafter"/>
</dbReference>
<evidence type="ECO:0000256" key="7">
    <source>
        <dbReference type="SAM" id="Phobius"/>
    </source>
</evidence>
<dbReference type="PANTHER" id="PTHR30489:SF0">
    <property type="entry name" value="LIPOPROTEIN-RELEASING SYSTEM TRANSMEMBRANE PROTEIN LOLE"/>
    <property type="match status" value="1"/>
</dbReference>
<dbReference type="Pfam" id="PF02687">
    <property type="entry name" value="FtsX"/>
    <property type="match status" value="1"/>
</dbReference>
<comment type="subcellular location">
    <subcellularLocation>
        <location evidence="1">Cell membrane</location>
        <topology evidence="1">Multi-pass membrane protein</topology>
    </subcellularLocation>
</comment>
<keyword evidence="4 7" id="KW-0812">Transmembrane</keyword>
<name>A0A098S153_9BACT</name>
<protein>
    <recommendedName>
        <fullName evidence="8">ABC3 transporter permease C-terminal domain-containing protein</fullName>
    </recommendedName>
</protein>
<evidence type="ECO:0000256" key="6">
    <source>
        <dbReference type="ARBA" id="ARBA00023136"/>
    </source>
</evidence>
<keyword evidence="6 7" id="KW-0472">Membrane</keyword>
<comment type="caution">
    <text evidence="9">The sequence shown here is derived from an EMBL/GenBank/DDBJ whole genome shotgun (WGS) entry which is preliminary data.</text>
</comment>
<gene>
    <name evidence="9" type="ORF">IX84_26085</name>
</gene>
<dbReference type="EMBL" id="JPOS01000084">
    <property type="protein sequence ID" value="KGE85578.1"/>
    <property type="molecule type" value="Genomic_DNA"/>
</dbReference>
<dbReference type="AlphaFoldDB" id="A0A098S153"/>
<accession>A0A098S153</accession>
<dbReference type="Proteomes" id="UP000029736">
    <property type="component" value="Unassembled WGS sequence"/>
</dbReference>
<dbReference type="InterPro" id="IPR051447">
    <property type="entry name" value="Lipoprotein-release_system"/>
</dbReference>
<comment type="similarity">
    <text evidence="2">Belongs to the ABC-4 integral membrane protein family. LolC/E subfamily.</text>
</comment>
<dbReference type="STRING" id="1524460.IX84_26085"/>
<feature type="transmembrane region" description="Helical" evidence="7">
    <location>
        <begin position="348"/>
        <end position="373"/>
    </location>
</feature>
<feature type="transmembrane region" description="Helical" evidence="7">
    <location>
        <begin position="394"/>
        <end position="418"/>
    </location>
</feature>
<evidence type="ECO:0000256" key="5">
    <source>
        <dbReference type="ARBA" id="ARBA00022989"/>
    </source>
</evidence>
<evidence type="ECO:0000256" key="4">
    <source>
        <dbReference type="ARBA" id="ARBA00022692"/>
    </source>
</evidence>
<dbReference type="OrthoDB" id="1522670at2"/>
<feature type="domain" description="ABC3 transporter permease C-terminal" evidence="8">
    <location>
        <begin position="303"/>
        <end position="428"/>
    </location>
</feature>
<sequence length="435" mass="49750">MNFPYFIAKRVAGSGQASFSRLIIRIAVVAIALSVTVMICSNALIAGFKQEIRAKIFGFWGHIHITDTDINRSMLEAFPIKKDQDFYPHLDTIKGVSYRMQEPFMGKRVERTYTTKGGIRHIQVFAIKPGIIEAGKGEDQDIEGIILKGVGEDFDWAFMDQYIKRGKRLSLPEDEMSRDILISAQTAKRLQIDTGDTFIVHFVEKGEQLQRRFYVSGVYRTGLEEYDQKFALVDIRQIQRLLGWTEDQVSGFEVFIDDIDDLEAYTDYIYYEELPPDLYAESIRRKLPEIFDWLDLQDINEVVILSLMVIVAIINMVTALMILILERTNMIGTLKALGTSNWSIRKVFLYYAAYIIIVGLFWGNLFGIGLCVLQDQFELIRLSEENYYLSTAPIALQALPILLINLGTLIITLVFLLLPSYLVSNISPVKAIRFK</sequence>
<keyword evidence="5 7" id="KW-1133">Transmembrane helix</keyword>
<feature type="transmembrane region" description="Helical" evidence="7">
    <location>
        <begin position="302"/>
        <end position="325"/>
    </location>
</feature>
<dbReference type="RefSeq" id="WP_044227477.1">
    <property type="nucleotide sequence ID" value="NZ_CAKZLC010000541.1"/>
</dbReference>
<evidence type="ECO:0000313" key="9">
    <source>
        <dbReference type="EMBL" id="KGE85578.1"/>
    </source>
</evidence>
<evidence type="ECO:0000256" key="2">
    <source>
        <dbReference type="ARBA" id="ARBA00005236"/>
    </source>
</evidence>
<keyword evidence="3" id="KW-1003">Cell membrane</keyword>
<reference evidence="9 10" key="1">
    <citation type="journal article" date="2014" name="Int. J. Syst. Evol. Microbiol.">
        <title>Phaeodactylibacter xiamenensis gen. nov., sp. nov., a member of the family Saprospiraceae isolated from the marine alga Phaeodactylum tricornutum.</title>
        <authorList>
            <person name="Chen Z.Jr."/>
            <person name="Lei X."/>
            <person name="Lai Q."/>
            <person name="Li Y."/>
            <person name="Zhang B."/>
            <person name="Zhang J."/>
            <person name="Zhang H."/>
            <person name="Yang L."/>
            <person name="Zheng W."/>
            <person name="Tian Y."/>
            <person name="Yu Z."/>
            <person name="Xu H.Jr."/>
            <person name="Zheng T."/>
        </authorList>
    </citation>
    <scope>NUCLEOTIDE SEQUENCE [LARGE SCALE GENOMIC DNA]</scope>
    <source>
        <strain evidence="9 10">KD52</strain>
    </source>
</reference>
<organism evidence="9 10">
    <name type="scientific">Phaeodactylibacter xiamenensis</name>
    <dbReference type="NCBI Taxonomy" id="1524460"/>
    <lineage>
        <taxon>Bacteria</taxon>
        <taxon>Pseudomonadati</taxon>
        <taxon>Bacteroidota</taxon>
        <taxon>Saprospiria</taxon>
        <taxon>Saprospirales</taxon>
        <taxon>Haliscomenobacteraceae</taxon>
        <taxon>Phaeodactylibacter</taxon>
    </lineage>
</organism>
<feature type="transmembrane region" description="Helical" evidence="7">
    <location>
        <begin position="22"/>
        <end position="45"/>
    </location>
</feature>
<evidence type="ECO:0000256" key="3">
    <source>
        <dbReference type="ARBA" id="ARBA00022475"/>
    </source>
</evidence>
<evidence type="ECO:0000259" key="8">
    <source>
        <dbReference type="Pfam" id="PF02687"/>
    </source>
</evidence>
<evidence type="ECO:0000256" key="1">
    <source>
        <dbReference type="ARBA" id="ARBA00004651"/>
    </source>
</evidence>
<evidence type="ECO:0000313" key="10">
    <source>
        <dbReference type="Proteomes" id="UP000029736"/>
    </source>
</evidence>
<dbReference type="PANTHER" id="PTHR30489">
    <property type="entry name" value="LIPOPROTEIN-RELEASING SYSTEM TRANSMEMBRANE PROTEIN LOLE"/>
    <property type="match status" value="1"/>
</dbReference>